<comment type="caution">
    <text evidence="1">The sequence shown here is derived from an EMBL/GenBank/DDBJ whole genome shotgun (WGS) entry which is preliminary data.</text>
</comment>
<name>C6RDS5_9BACT</name>
<dbReference type="RefSeq" id="WP_002947052.1">
    <property type="nucleotide sequence ID" value="NZ_ACVQ01000008.1"/>
</dbReference>
<dbReference type="EMBL" id="ACVQ01000008">
    <property type="protein sequence ID" value="EET80472.1"/>
    <property type="molecule type" value="Genomic_DNA"/>
</dbReference>
<dbReference type="GeneID" id="60991352"/>
<keyword evidence="2" id="KW-1185">Reference proteome</keyword>
<organism evidence="1 2">
    <name type="scientific">Campylobacter showae RM3277</name>
    <dbReference type="NCBI Taxonomy" id="553219"/>
    <lineage>
        <taxon>Bacteria</taxon>
        <taxon>Pseudomonadati</taxon>
        <taxon>Campylobacterota</taxon>
        <taxon>Epsilonproteobacteria</taxon>
        <taxon>Campylobacterales</taxon>
        <taxon>Campylobacteraceae</taxon>
        <taxon>Campylobacter</taxon>
    </lineage>
</organism>
<dbReference type="STRING" id="553219.CAMSH0001_1233"/>
<dbReference type="AlphaFoldDB" id="C6RDS5"/>
<proteinExistence type="predicted"/>
<accession>C6RDS5</accession>
<dbReference type="Proteomes" id="UP000003107">
    <property type="component" value="Unassembled WGS sequence"/>
</dbReference>
<evidence type="ECO:0000313" key="1">
    <source>
        <dbReference type="EMBL" id="EET80472.1"/>
    </source>
</evidence>
<gene>
    <name evidence="1" type="ORF">CAMSH0001_1233</name>
</gene>
<dbReference type="eggNOG" id="ENOG5031GGD">
    <property type="taxonomic scope" value="Bacteria"/>
</dbReference>
<evidence type="ECO:0000313" key="2">
    <source>
        <dbReference type="Proteomes" id="UP000003107"/>
    </source>
</evidence>
<protein>
    <submittedName>
        <fullName evidence="1">Uncharacterized protein</fullName>
    </submittedName>
</protein>
<dbReference type="OrthoDB" id="1409967at2"/>
<reference evidence="1 2" key="1">
    <citation type="submission" date="2009-07" db="EMBL/GenBank/DDBJ databases">
        <authorList>
            <person name="Madupu R."/>
            <person name="Sebastian Y."/>
            <person name="Durkin A.S."/>
            <person name="Torralba M."/>
            <person name="Methe B."/>
            <person name="Sutton G.G."/>
            <person name="Strausberg R.L."/>
            <person name="Nelson K.E."/>
        </authorList>
    </citation>
    <scope>NUCLEOTIDE SEQUENCE [LARGE SCALE GENOMIC DNA]</scope>
    <source>
        <strain evidence="1 2">RM3277</strain>
    </source>
</reference>
<sequence>MKSLDEILLSFDESTQNVLFLNGNGAKHPIWDDADEVFAKAVEQILDKSLGLQKGVDYSKTPKFYGARPVAFIGVHAQMIGRKSIGFLLTSRHLLVKFDASAVNVDEVAAAFRLGKYLQNELENIAWQELEKCEFEIDSEMKAAMKRTLKAVLNAIFESGVQNDEAKISDKLLELGLGEALKTPLDESKLLSKSLGVFKPSSPIFHSLDSALFGLSKPFGVILDECGLISRDLMEEPVFSSWDEIADASITVKEGEEDVIIIGEKEHQIPLELKEKKENFAEFLKFTAALKA</sequence>